<proteinExistence type="inferred from homology"/>
<evidence type="ECO:0000259" key="20">
    <source>
        <dbReference type="Pfam" id="PF00391"/>
    </source>
</evidence>
<dbReference type="GO" id="GO:0006950">
    <property type="term" value="P:response to stress"/>
    <property type="evidence" value="ECO:0007669"/>
    <property type="project" value="UniProtKB-ARBA"/>
</dbReference>
<reference evidence="22 23" key="1">
    <citation type="submission" date="2014-07" db="EMBL/GenBank/DDBJ databases">
        <authorList>
            <person name="McCorrison J."/>
            <person name="Sanka R."/>
            <person name="Torralba M."/>
            <person name="Gillis M."/>
            <person name="Haft D.H."/>
            <person name="Methe B."/>
            <person name="Sutton G."/>
            <person name="Nelson K.E."/>
        </authorList>
    </citation>
    <scope>NUCLEOTIDE SEQUENCE [LARGE SCALE GENOMIC DNA]</scope>
    <source>
        <strain evidence="22 23">DNF00314</strain>
    </source>
</reference>
<keyword evidence="11 18" id="KW-0418">Kinase</keyword>
<keyword evidence="16 22" id="KW-0670">Pyruvate</keyword>
<dbReference type="InterPro" id="IPR040442">
    <property type="entry name" value="Pyrv_kinase-like_dom_sf"/>
</dbReference>
<evidence type="ECO:0000256" key="7">
    <source>
        <dbReference type="ARBA" id="ARBA00018587"/>
    </source>
</evidence>
<evidence type="ECO:0000256" key="9">
    <source>
        <dbReference type="ARBA" id="ARBA00022723"/>
    </source>
</evidence>
<comment type="caution">
    <text evidence="22">The sequence shown here is derived from an EMBL/GenBank/DDBJ whole genome shotgun (WGS) entry which is preliminary data.</text>
</comment>
<keyword evidence="8 18" id="KW-0808">Transferase</keyword>
<dbReference type="Gene3D" id="3.20.20.60">
    <property type="entry name" value="Phosphoenolpyruvate-binding domains"/>
    <property type="match status" value="1"/>
</dbReference>
<evidence type="ECO:0000259" key="19">
    <source>
        <dbReference type="Pfam" id="PF00224"/>
    </source>
</evidence>
<dbReference type="EC" id="2.7.1.40" evidence="6 17"/>
<dbReference type="InterPro" id="IPR015795">
    <property type="entry name" value="Pyrv_Knase_C"/>
</dbReference>
<evidence type="ECO:0000256" key="2">
    <source>
        <dbReference type="ARBA" id="ARBA00001958"/>
    </source>
</evidence>
<evidence type="ECO:0000256" key="15">
    <source>
        <dbReference type="ARBA" id="ARBA00023152"/>
    </source>
</evidence>
<keyword evidence="13 18" id="KW-0460">Magnesium</keyword>
<dbReference type="SUPFAM" id="SSF51621">
    <property type="entry name" value="Phosphoenolpyruvate/pyruvate domain"/>
    <property type="match status" value="1"/>
</dbReference>
<evidence type="ECO:0000256" key="10">
    <source>
        <dbReference type="ARBA" id="ARBA00022741"/>
    </source>
</evidence>
<keyword evidence="10" id="KW-0547">Nucleotide-binding</keyword>
<dbReference type="NCBIfam" id="TIGR01064">
    <property type="entry name" value="pyruv_kin"/>
    <property type="match status" value="1"/>
</dbReference>
<dbReference type="Gene3D" id="2.40.33.10">
    <property type="entry name" value="PK beta-barrel domain-like"/>
    <property type="match status" value="1"/>
</dbReference>
<organism evidence="22 23">
    <name type="scientific">Veillonella montpellierensis DNF00314</name>
    <dbReference type="NCBI Taxonomy" id="1401067"/>
    <lineage>
        <taxon>Bacteria</taxon>
        <taxon>Bacillati</taxon>
        <taxon>Bacillota</taxon>
        <taxon>Negativicutes</taxon>
        <taxon>Veillonellales</taxon>
        <taxon>Veillonellaceae</taxon>
        <taxon>Veillonella</taxon>
    </lineage>
</organism>
<protein>
    <recommendedName>
        <fullName evidence="7 17">Pyruvate kinase</fullName>
        <ecNumber evidence="6 17">2.7.1.40</ecNumber>
    </recommendedName>
</protein>
<name>A0A096AL46_9FIRM</name>
<dbReference type="EMBL" id="JRNT01000013">
    <property type="protein sequence ID" value="KGF47351.1"/>
    <property type="molecule type" value="Genomic_DNA"/>
</dbReference>
<evidence type="ECO:0000256" key="14">
    <source>
        <dbReference type="ARBA" id="ARBA00022958"/>
    </source>
</evidence>
<dbReference type="eggNOG" id="COG0469">
    <property type="taxonomic scope" value="Bacteria"/>
</dbReference>
<comment type="catalytic activity">
    <reaction evidence="18">
        <text>pyruvate + ATP = phosphoenolpyruvate + ADP + H(+)</text>
        <dbReference type="Rhea" id="RHEA:18157"/>
        <dbReference type="ChEBI" id="CHEBI:15361"/>
        <dbReference type="ChEBI" id="CHEBI:15378"/>
        <dbReference type="ChEBI" id="CHEBI:30616"/>
        <dbReference type="ChEBI" id="CHEBI:58702"/>
        <dbReference type="ChEBI" id="CHEBI:456216"/>
        <dbReference type="EC" id="2.7.1.40"/>
    </reaction>
</comment>
<keyword evidence="12" id="KW-0067">ATP-binding</keyword>
<dbReference type="InterPro" id="IPR015813">
    <property type="entry name" value="Pyrv/PenolPyrv_kinase-like_dom"/>
</dbReference>
<evidence type="ECO:0000259" key="21">
    <source>
        <dbReference type="Pfam" id="PF02887"/>
    </source>
</evidence>
<evidence type="ECO:0000256" key="12">
    <source>
        <dbReference type="ARBA" id="ARBA00022840"/>
    </source>
</evidence>
<accession>A0A096AL46</accession>
<feature type="domain" description="Pyruvate kinase C-terminal" evidence="21">
    <location>
        <begin position="357"/>
        <end position="470"/>
    </location>
</feature>
<comment type="cofactor">
    <cofactor evidence="2">
        <name>K(+)</name>
        <dbReference type="ChEBI" id="CHEBI:29103"/>
    </cofactor>
</comment>
<dbReference type="GO" id="GO:0000287">
    <property type="term" value="F:magnesium ion binding"/>
    <property type="evidence" value="ECO:0007669"/>
    <property type="project" value="UniProtKB-UniRule"/>
</dbReference>
<dbReference type="Pfam" id="PF00224">
    <property type="entry name" value="PK"/>
    <property type="match status" value="1"/>
</dbReference>
<evidence type="ECO:0000256" key="16">
    <source>
        <dbReference type="ARBA" id="ARBA00023317"/>
    </source>
</evidence>
<evidence type="ECO:0000256" key="4">
    <source>
        <dbReference type="ARBA" id="ARBA00006237"/>
    </source>
</evidence>
<evidence type="ECO:0000313" key="22">
    <source>
        <dbReference type="EMBL" id="KGF47351.1"/>
    </source>
</evidence>
<keyword evidence="14" id="KW-0630">Potassium</keyword>
<evidence type="ECO:0000256" key="18">
    <source>
        <dbReference type="RuleBase" id="RU000504"/>
    </source>
</evidence>
<evidence type="ECO:0000256" key="3">
    <source>
        <dbReference type="ARBA" id="ARBA00004997"/>
    </source>
</evidence>
<dbReference type="SUPFAM" id="SSF50800">
    <property type="entry name" value="PK beta-barrel domain-like"/>
    <property type="match status" value="1"/>
</dbReference>
<dbReference type="RefSeq" id="WP_038152517.1">
    <property type="nucleotide sequence ID" value="NZ_JRNT01000013.1"/>
</dbReference>
<dbReference type="PANTHER" id="PTHR11817">
    <property type="entry name" value="PYRUVATE KINASE"/>
    <property type="match status" value="1"/>
</dbReference>
<keyword evidence="9" id="KW-0479">Metal-binding</keyword>
<dbReference type="UniPathway" id="UPA00109">
    <property type="reaction ID" value="UER00188"/>
</dbReference>
<dbReference type="InterPro" id="IPR011037">
    <property type="entry name" value="Pyrv_Knase-like_insert_dom_sf"/>
</dbReference>
<keyword evidence="23" id="KW-1185">Reference proteome</keyword>
<dbReference type="PROSITE" id="PS00110">
    <property type="entry name" value="PYRUVATE_KINASE"/>
    <property type="match status" value="1"/>
</dbReference>
<keyword evidence="15 18" id="KW-0324">Glycolysis</keyword>
<dbReference type="GO" id="GO:0005524">
    <property type="term" value="F:ATP binding"/>
    <property type="evidence" value="ECO:0007669"/>
    <property type="project" value="UniProtKB-KW"/>
</dbReference>
<dbReference type="NCBIfam" id="NF004491">
    <property type="entry name" value="PRK05826.1"/>
    <property type="match status" value="1"/>
</dbReference>
<dbReference type="Pfam" id="PF02887">
    <property type="entry name" value="PK_C"/>
    <property type="match status" value="1"/>
</dbReference>
<dbReference type="InterPro" id="IPR036637">
    <property type="entry name" value="Phosphohistidine_dom_sf"/>
</dbReference>
<dbReference type="FunFam" id="3.20.20.60:FF:000001">
    <property type="entry name" value="Pyruvate kinase"/>
    <property type="match status" value="1"/>
</dbReference>
<dbReference type="Gene3D" id="3.50.30.10">
    <property type="entry name" value="Phosphohistidine domain"/>
    <property type="match status" value="1"/>
</dbReference>
<evidence type="ECO:0000256" key="1">
    <source>
        <dbReference type="ARBA" id="ARBA00001946"/>
    </source>
</evidence>
<dbReference type="Pfam" id="PF00391">
    <property type="entry name" value="PEP-utilizers"/>
    <property type="match status" value="1"/>
</dbReference>
<dbReference type="Gene3D" id="3.40.1380.20">
    <property type="entry name" value="Pyruvate kinase, C-terminal domain"/>
    <property type="match status" value="1"/>
</dbReference>
<feature type="domain" description="Pyruvate kinase barrel" evidence="19">
    <location>
        <begin position="3"/>
        <end position="325"/>
    </location>
</feature>
<evidence type="ECO:0000256" key="13">
    <source>
        <dbReference type="ARBA" id="ARBA00022842"/>
    </source>
</evidence>
<dbReference type="InterPro" id="IPR015793">
    <property type="entry name" value="Pyrv_Knase_brl"/>
</dbReference>
<gene>
    <name evidence="22" type="ORF">HMPREF0872_05070</name>
</gene>
<feature type="domain" description="PEP-utilising enzyme mobile" evidence="20">
    <location>
        <begin position="503"/>
        <end position="574"/>
    </location>
</feature>
<dbReference type="SUPFAM" id="SSF52935">
    <property type="entry name" value="PK C-terminal domain-like"/>
    <property type="match status" value="1"/>
</dbReference>
<dbReference type="InterPro" id="IPR001697">
    <property type="entry name" value="Pyr_Knase"/>
</dbReference>
<comment type="similarity">
    <text evidence="5 18">Belongs to the pyruvate kinase family.</text>
</comment>
<dbReference type="GO" id="GO:0030955">
    <property type="term" value="F:potassium ion binding"/>
    <property type="evidence" value="ECO:0007669"/>
    <property type="project" value="UniProtKB-UniRule"/>
</dbReference>
<dbReference type="NCBIfam" id="NF004978">
    <property type="entry name" value="PRK06354.1"/>
    <property type="match status" value="1"/>
</dbReference>
<evidence type="ECO:0000313" key="23">
    <source>
        <dbReference type="Proteomes" id="UP000029628"/>
    </source>
</evidence>
<comment type="cofactor">
    <cofactor evidence="1">
        <name>Mg(2+)</name>
        <dbReference type="ChEBI" id="CHEBI:18420"/>
    </cofactor>
</comment>
<evidence type="ECO:0000256" key="5">
    <source>
        <dbReference type="ARBA" id="ARBA00008663"/>
    </source>
</evidence>
<dbReference type="Proteomes" id="UP000029628">
    <property type="component" value="Unassembled WGS sequence"/>
</dbReference>
<dbReference type="InterPro" id="IPR036918">
    <property type="entry name" value="Pyrv_Knase_C_sf"/>
</dbReference>
<dbReference type="GO" id="GO:0004743">
    <property type="term" value="F:pyruvate kinase activity"/>
    <property type="evidence" value="ECO:0007669"/>
    <property type="project" value="UniProtKB-UniRule"/>
</dbReference>
<evidence type="ECO:0000256" key="17">
    <source>
        <dbReference type="NCBIfam" id="TIGR01064"/>
    </source>
</evidence>
<dbReference type="InterPro" id="IPR018209">
    <property type="entry name" value="Pyrv_Knase_AS"/>
</dbReference>
<dbReference type="InterPro" id="IPR008279">
    <property type="entry name" value="PEP-util_enz_mobile_dom"/>
</dbReference>
<dbReference type="PRINTS" id="PR01050">
    <property type="entry name" value="PYRUVTKNASE"/>
</dbReference>
<comment type="pathway">
    <text evidence="3 18">Carbohydrate degradation; glycolysis; pyruvate from D-glyceraldehyde 3-phosphate: step 5/5.</text>
</comment>
<comment type="similarity">
    <text evidence="4">In the C-terminal section; belongs to the PEP-utilizing enzyme family.</text>
</comment>
<dbReference type="SUPFAM" id="SSF52009">
    <property type="entry name" value="Phosphohistidine domain"/>
    <property type="match status" value="1"/>
</dbReference>
<evidence type="ECO:0000256" key="8">
    <source>
        <dbReference type="ARBA" id="ARBA00022679"/>
    </source>
</evidence>
<dbReference type="FunFam" id="2.40.33.10:FF:000001">
    <property type="entry name" value="Pyruvate kinase"/>
    <property type="match status" value="1"/>
</dbReference>
<sequence length="584" mass="62281">MNKRTKIVCTIGPGTDQPGILENMLKSGMNVARFNFSHGTHEQQEERMNMVRDAALIVRQPVALMLDTKGPEVRLGLFEEGTVYLQAGQTFTLTMQAVMGNQERSTVSYAGLIHDVSIGDRILLADGLVEVSVVEITDTDIVTYVNNSGEIGDRKRVAVPGVPLHLPAVSAQDEADLRFGCQQYVDYIAASFIQRGEDVVAIRRILESEGKGKDIKIIAKIENAEGLNNLDDILKMADGIMVARGDLGVEIPAEEVPVLQKMIIRKCNEAGKVVITATQMLESMIHQPRPTRAEASDVANAILDGTDAIMLSGETANGAYPVEAVQTMTRIAEVTEQASIYDNAGRQIRTGSMNTTESICAASVDVANNLGASAIITCTETGATAIGVARHRPSCQVVAVTPHAATIRRMQLYWGVQAIKGPACTNSDDMVTQSIHQALADNCISSGDLVVVTAGVQSGSHGTTNMIRVHVAGNVLIDSNSLGSTSATGRIYIASRHESHEHFQPGDILVIGTMEPNYMALAKQAGALITVEDGFTSDGAIIGINLGIPVILGAKEAERVLEDGQIVTVDGVRGKVFEGTVNAR</sequence>
<evidence type="ECO:0000256" key="11">
    <source>
        <dbReference type="ARBA" id="ARBA00022777"/>
    </source>
</evidence>
<dbReference type="AlphaFoldDB" id="A0A096AL46"/>
<dbReference type="GO" id="GO:0016301">
    <property type="term" value="F:kinase activity"/>
    <property type="evidence" value="ECO:0007669"/>
    <property type="project" value="UniProtKB-KW"/>
</dbReference>
<evidence type="ECO:0000256" key="6">
    <source>
        <dbReference type="ARBA" id="ARBA00012142"/>
    </source>
</evidence>
<dbReference type="InterPro" id="IPR015806">
    <property type="entry name" value="Pyrv_Knase_insert_dom_sf"/>
</dbReference>